<protein>
    <submittedName>
        <fullName evidence="1">26202_t:CDS:1</fullName>
    </submittedName>
</protein>
<evidence type="ECO:0000313" key="1">
    <source>
        <dbReference type="EMBL" id="CAG8776122.1"/>
    </source>
</evidence>
<accession>A0ACA9R3T4</accession>
<gene>
    <name evidence="1" type="ORF">RPERSI_LOCUS16976</name>
</gene>
<evidence type="ECO:0000313" key="2">
    <source>
        <dbReference type="Proteomes" id="UP000789920"/>
    </source>
</evidence>
<feature type="non-terminal residue" evidence="1">
    <location>
        <position position="59"/>
    </location>
</feature>
<organism evidence="1 2">
    <name type="scientific">Racocetra persica</name>
    <dbReference type="NCBI Taxonomy" id="160502"/>
    <lineage>
        <taxon>Eukaryota</taxon>
        <taxon>Fungi</taxon>
        <taxon>Fungi incertae sedis</taxon>
        <taxon>Mucoromycota</taxon>
        <taxon>Glomeromycotina</taxon>
        <taxon>Glomeromycetes</taxon>
        <taxon>Diversisporales</taxon>
        <taxon>Gigasporaceae</taxon>
        <taxon>Racocetra</taxon>
    </lineage>
</organism>
<name>A0ACA9R3T4_9GLOM</name>
<dbReference type="Proteomes" id="UP000789920">
    <property type="component" value="Unassembled WGS sequence"/>
</dbReference>
<feature type="non-terminal residue" evidence="1">
    <location>
        <position position="1"/>
    </location>
</feature>
<reference evidence="1" key="1">
    <citation type="submission" date="2021-06" db="EMBL/GenBank/DDBJ databases">
        <authorList>
            <person name="Kallberg Y."/>
            <person name="Tangrot J."/>
            <person name="Rosling A."/>
        </authorList>
    </citation>
    <scope>NUCLEOTIDE SEQUENCE</scope>
    <source>
        <strain evidence="1">MA461A</strain>
    </source>
</reference>
<comment type="caution">
    <text evidence="1">The sequence shown here is derived from an EMBL/GenBank/DDBJ whole genome shotgun (WGS) entry which is preliminary data.</text>
</comment>
<proteinExistence type="predicted"/>
<dbReference type="EMBL" id="CAJVQC010042809">
    <property type="protein sequence ID" value="CAG8776122.1"/>
    <property type="molecule type" value="Genomic_DNA"/>
</dbReference>
<sequence length="59" mass="6197">RLVADELLGGVCIRTKQLKGTTGIIVCPSIDSFTPGAISAALEIVEPSELSELPTYPII</sequence>
<keyword evidence="2" id="KW-1185">Reference proteome</keyword>